<dbReference type="EMBL" id="FTMN01000001">
    <property type="protein sequence ID" value="SIQ00694.1"/>
    <property type="molecule type" value="Genomic_DNA"/>
</dbReference>
<evidence type="ECO:0000259" key="1">
    <source>
        <dbReference type="Pfam" id="PF11575"/>
    </source>
</evidence>
<dbReference type="RefSeq" id="WP_083702922.1">
    <property type="nucleotide sequence ID" value="NZ_FTMN01000001.1"/>
</dbReference>
<dbReference type="GO" id="GO:0051537">
    <property type="term" value="F:2 iron, 2 sulfur cluster binding"/>
    <property type="evidence" value="ECO:0007669"/>
    <property type="project" value="InterPro"/>
</dbReference>
<dbReference type="Pfam" id="PF11575">
    <property type="entry name" value="FhuF_C"/>
    <property type="match status" value="1"/>
</dbReference>
<accession>A0A1N6P8K0</accession>
<keyword evidence="3" id="KW-1185">Reference proteome</keyword>
<name>A0A1N6P8K0_9GAMM</name>
<dbReference type="InterPro" id="IPR024726">
    <property type="entry name" value="FhuF_C"/>
</dbReference>
<reference evidence="2 3" key="1">
    <citation type="submission" date="2017-01" db="EMBL/GenBank/DDBJ databases">
        <authorList>
            <person name="Mah S.A."/>
            <person name="Swanson W.J."/>
            <person name="Moy G.W."/>
            <person name="Vacquier V.D."/>
        </authorList>
    </citation>
    <scope>NUCLEOTIDE SEQUENCE [LARGE SCALE GENOMIC DNA]</scope>
    <source>
        <strain evidence="2 3">DSM 7027</strain>
    </source>
</reference>
<sequence>MEPARIAQPLTEAPSKALIRLCADLLPGLELVEGEPDAAWLRVGADNGDLIQTLVLALQHQHPEAGRHYWSARSWGLLTWQPVLLVLAATEILQCRADLSCLGQKPQGPFVMGMMLGEGVLRPKAPSRAQAGAHLRDACDQLLAQLNPVIRMNPVLARRLLADRILATLLRMRPLLAERSHAAIYRLAQEWLEAAGLEGASALTAFELPQGGSDLALDRKGCCQHYRLEGAELCKTCPRQPVSIRIKRLQEEWSPDAGAE</sequence>
<dbReference type="NCBIfam" id="TIGR03950">
    <property type="entry name" value="sidero_Fe_reduc"/>
    <property type="match status" value="1"/>
</dbReference>
<gene>
    <name evidence="2" type="ORF">SAMN05421647_101863</name>
</gene>
<proteinExistence type="predicted"/>
<dbReference type="STRING" id="49186.SAMN05421647_101863"/>
<dbReference type="eggNOG" id="ENOG5032RM3">
    <property type="taxonomic scope" value="Bacteria"/>
</dbReference>
<dbReference type="Proteomes" id="UP000186895">
    <property type="component" value="Unassembled WGS sequence"/>
</dbReference>
<evidence type="ECO:0000313" key="2">
    <source>
        <dbReference type="EMBL" id="SIQ00694.1"/>
    </source>
</evidence>
<dbReference type="InterPro" id="IPR023998">
    <property type="entry name" value="FCR-like"/>
</dbReference>
<organism evidence="2 3">
    <name type="scientific">Marinobacterium stanieri</name>
    <dbReference type="NCBI Taxonomy" id="49186"/>
    <lineage>
        <taxon>Bacteria</taxon>
        <taxon>Pseudomonadati</taxon>
        <taxon>Pseudomonadota</taxon>
        <taxon>Gammaproteobacteria</taxon>
        <taxon>Oceanospirillales</taxon>
        <taxon>Oceanospirillaceae</taxon>
        <taxon>Marinobacterium</taxon>
    </lineage>
</organism>
<feature type="domain" description="Ferric siderophore reductase C-terminal" evidence="1">
    <location>
        <begin position="219"/>
        <end position="239"/>
    </location>
</feature>
<protein>
    <submittedName>
        <fullName evidence="2">Siderophore ferric iron reductase, AHA_1954 family</fullName>
    </submittedName>
</protein>
<dbReference type="AlphaFoldDB" id="A0A1N6P8K0"/>
<evidence type="ECO:0000313" key="3">
    <source>
        <dbReference type="Proteomes" id="UP000186895"/>
    </source>
</evidence>